<organism evidence="1 2">
    <name type="scientific">Stutzerimonas zhaodongensis</name>
    <dbReference type="NCBI Taxonomy" id="1176257"/>
    <lineage>
        <taxon>Bacteria</taxon>
        <taxon>Pseudomonadati</taxon>
        <taxon>Pseudomonadota</taxon>
        <taxon>Gammaproteobacteria</taxon>
        <taxon>Pseudomonadales</taxon>
        <taxon>Pseudomonadaceae</taxon>
        <taxon>Stutzerimonas</taxon>
    </lineage>
</organism>
<dbReference type="Proteomes" id="UP000252554">
    <property type="component" value="Unassembled WGS sequence"/>
</dbReference>
<dbReference type="RefSeq" id="WP_128118897.1">
    <property type="nucleotide sequence ID" value="NZ_QNTV01000001.1"/>
</dbReference>
<dbReference type="EMBL" id="QNTV01000001">
    <property type="protein sequence ID" value="RBA62193.1"/>
    <property type="molecule type" value="Genomic_DNA"/>
</dbReference>
<evidence type="ECO:0000313" key="2">
    <source>
        <dbReference type="Proteomes" id="UP000252554"/>
    </source>
</evidence>
<sequence>MAVFGQERSVGTVEIDPWQPAVDYCQEEVNKRFWFVMLMALCPYGANRMAGYDIIDGMRVPRTILTTNQILSGRHQGSITVIGCTLVINGTLQGSLSVESGGEVLVVGTQQGSTNVSGNSRVEVSGKCQGSTNIGPGSEVLIQPSGKLQGSMNNNGKLIVRGAFGGAYSGQGDTSVEGDGYIKQPRIENGVHYYDW</sequence>
<evidence type="ECO:0000313" key="1">
    <source>
        <dbReference type="EMBL" id="RBA62193.1"/>
    </source>
</evidence>
<dbReference type="AlphaFoldDB" id="A0A365PZ27"/>
<name>A0A365PZ27_9GAMM</name>
<comment type="caution">
    <text evidence="1">The sequence shown here is derived from an EMBL/GenBank/DDBJ whole genome shotgun (WGS) entry which is preliminary data.</text>
</comment>
<protein>
    <submittedName>
        <fullName evidence="1">Uncharacterized protein</fullName>
    </submittedName>
</protein>
<proteinExistence type="predicted"/>
<reference evidence="1 2" key="1">
    <citation type="submission" date="2018-06" db="EMBL/GenBank/DDBJ databases">
        <title>Whole genome sequencing of four bacterial strains from South Shetland trench revealing bio-synthetic gene clusters.</title>
        <authorList>
            <person name="Abdel-Mageed W.M."/>
            <person name="Lehri B."/>
            <person name="Jarmusch S.A."/>
            <person name="Miranda K."/>
            <person name="Goodfellow M."/>
            <person name="Jaspars M."/>
            <person name="Karlyshev A.V."/>
        </authorList>
    </citation>
    <scope>NUCLEOTIDE SEQUENCE [LARGE SCALE GENOMIC DNA]</scope>
    <source>
        <strain evidence="1 2">SST2</strain>
    </source>
</reference>
<accession>A0A365PZ27</accession>
<gene>
    <name evidence="1" type="ORF">DQ403_00910</name>
</gene>